<dbReference type="CDD" id="cd04692">
    <property type="entry name" value="NUDIX_Hydrolase"/>
    <property type="match status" value="1"/>
</dbReference>
<dbReference type="PANTHER" id="PTHR10885:SF20">
    <property type="entry name" value="NUDIX HYDROLASE DOMAIN-CONTAINING PROTEIN"/>
    <property type="match status" value="1"/>
</dbReference>
<dbReference type="STRING" id="4538.I1P531"/>
<dbReference type="OMA" id="SCATRIH"/>
<dbReference type="Gramene" id="ORGLA02G0308700.1">
    <property type="protein sequence ID" value="ORGLA02G0308700.1"/>
    <property type="gene ID" value="ORGLA02G0308700"/>
</dbReference>
<dbReference type="HOGENOM" id="CLU_1121582_0_0_1"/>
<dbReference type="InterPro" id="IPR000086">
    <property type="entry name" value="NUDIX_hydrolase_dom"/>
</dbReference>
<evidence type="ECO:0000313" key="4">
    <source>
        <dbReference type="Proteomes" id="UP000007306"/>
    </source>
</evidence>
<accession>I1P531</accession>
<dbReference type="PANTHER" id="PTHR10885">
    <property type="entry name" value="ISOPENTENYL-DIPHOSPHATE DELTA-ISOMERASE"/>
    <property type="match status" value="1"/>
</dbReference>
<evidence type="ECO:0000256" key="1">
    <source>
        <dbReference type="SAM" id="MobiDB-lite"/>
    </source>
</evidence>
<sequence length="248" mass="28148">MAAEPEERLDVLTAGGEKTGASKPRSEVHRDGDYHRAVHVWIYSESTGELLLQRRADCKDSWPGQWDISSAGHISAGDSSLSSAQRELDEELGIKLPSDAFELLFVFLQECVINNGTYTNNEYNDVYLVTTLTPIPLEAFTLQESEVSAVRYMHLDEYKSCLAKESGEYVPYDVNGTYGQDHNLTSLSEGDREALGYILKASIVIDDIFYEQVWNSNCTLRDWLKARANYSSFDKLKWLYYSINKSPW</sequence>
<proteinExistence type="predicted"/>
<reference evidence="3" key="1">
    <citation type="submission" date="2015-06" db="UniProtKB">
        <authorList>
            <consortium name="EnsemblPlants"/>
        </authorList>
    </citation>
    <scope>IDENTIFICATION</scope>
</reference>
<dbReference type="SUPFAM" id="SSF55811">
    <property type="entry name" value="Nudix"/>
    <property type="match status" value="1"/>
</dbReference>
<dbReference type="AlphaFoldDB" id="I1P531"/>
<feature type="compositionally biased region" description="Basic and acidic residues" evidence="1">
    <location>
        <begin position="1"/>
        <end position="10"/>
    </location>
</feature>
<dbReference type="Gene3D" id="3.90.79.10">
    <property type="entry name" value="Nucleoside Triphosphate Pyrophosphohydrolase"/>
    <property type="match status" value="1"/>
</dbReference>
<reference evidence="3 4" key="2">
    <citation type="submission" date="2018-04" db="EMBL/GenBank/DDBJ databases">
        <title>OglaRS2 (Oryza glaberrima Reference Sequence Version 2).</title>
        <authorList>
            <person name="Zhang J."/>
            <person name="Kudrna D."/>
            <person name="Lee S."/>
            <person name="Talag J."/>
            <person name="Rajasekar S."/>
            <person name="Wing R.A."/>
        </authorList>
    </citation>
    <scope>NUCLEOTIDE SEQUENCE [LARGE SCALE GENOMIC DNA]</scope>
    <source>
        <strain evidence="3 4">cv. IRGC 96717</strain>
    </source>
</reference>
<name>I1P531_ORYGL</name>
<dbReference type="EnsemblPlants" id="ORGLA02G0308700.1">
    <property type="protein sequence ID" value="ORGLA02G0308700.1"/>
    <property type="gene ID" value="ORGLA02G0308700"/>
</dbReference>
<dbReference type="GO" id="GO:0005737">
    <property type="term" value="C:cytoplasm"/>
    <property type="evidence" value="ECO:0007669"/>
    <property type="project" value="TreeGrafter"/>
</dbReference>
<dbReference type="eggNOG" id="ENOG502QT89">
    <property type="taxonomic scope" value="Eukaryota"/>
</dbReference>
<organism evidence="3 4">
    <name type="scientific">Oryza glaberrima</name>
    <name type="common">African rice</name>
    <dbReference type="NCBI Taxonomy" id="4538"/>
    <lineage>
        <taxon>Eukaryota</taxon>
        <taxon>Viridiplantae</taxon>
        <taxon>Streptophyta</taxon>
        <taxon>Embryophyta</taxon>
        <taxon>Tracheophyta</taxon>
        <taxon>Spermatophyta</taxon>
        <taxon>Magnoliopsida</taxon>
        <taxon>Liliopsida</taxon>
        <taxon>Poales</taxon>
        <taxon>Poaceae</taxon>
        <taxon>BOP clade</taxon>
        <taxon>Oryzoideae</taxon>
        <taxon>Oryzeae</taxon>
        <taxon>Oryzinae</taxon>
        <taxon>Oryza</taxon>
    </lineage>
</organism>
<evidence type="ECO:0000259" key="2">
    <source>
        <dbReference type="PROSITE" id="PS51462"/>
    </source>
</evidence>
<dbReference type="FunFam" id="3.90.79.10:FF:000056">
    <property type="entry name" value="Nudix hydrolase 3"/>
    <property type="match status" value="1"/>
</dbReference>
<feature type="region of interest" description="Disordered" evidence="1">
    <location>
        <begin position="1"/>
        <end position="29"/>
    </location>
</feature>
<feature type="domain" description="Nudix hydrolase" evidence="2">
    <location>
        <begin position="33"/>
        <end position="175"/>
    </location>
</feature>
<evidence type="ECO:0000313" key="3">
    <source>
        <dbReference type="EnsemblPlants" id="ORGLA02G0308700.1"/>
    </source>
</evidence>
<dbReference type="GO" id="GO:0009240">
    <property type="term" value="P:isopentenyl diphosphate biosynthetic process"/>
    <property type="evidence" value="ECO:0007669"/>
    <property type="project" value="TreeGrafter"/>
</dbReference>
<dbReference type="PROSITE" id="PS51462">
    <property type="entry name" value="NUDIX"/>
    <property type="match status" value="1"/>
</dbReference>
<dbReference type="Pfam" id="PF00293">
    <property type="entry name" value="NUDIX"/>
    <property type="match status" value="1"/>
</dbReference>
<dbReference type="GO" id="GO:0004452">
    <property type="term" value="F:isopentenyl-diphosphate delta-isomerase activity"/>
    <property type="evidence" value="ECO:0007669"/>
    <property type="project" value="TreeGrafter"/>
</dbReference>
<keyword evidence="4" id="KW-1185">Reference proteome</keyword>
<dbReference type="InterPro" id="IPR015797">
    <property type="entry name" value="NUDIX_hydrolase-like_dom_sf"/>
</dbReference>
<protein>
    <recommendedName>
        <fullName evidence="2">Nudix hydrolase domain-containing protein</fullName>
    </recommendedName>
</protein>
<dbReference type="Proteomes" id="UP000007306">
    <property type="component" value="Chromosome 2"/>
</dbReference>